<dbReference type="GeneID" id="35443290"/>
<dbReference type="GO" id="GO:0000978">
    <property type="term" value="F:RNA polymerase II cis-regulatory region sequence-specific DNA binding"/>
    <property type="evidence" value="ECO:0007669"/>
    <property type="project" value="TreeGrafter"/>
</dbReference>
<keyword evidence="7" id="KW-1185">Reference proteome</keyword>
<dbReference type="GO" id="GO:0006357">
    <property type="term" value="P:regulation of transcription by RNA polymerase II"/>
    <property type="evidence" value="ECO:0007669"/>
    <property type="project" value="TreeGrafter"/>
</dbReference>
<dbReference type="GO" id="GO:0005634">
    <property type="term" value="C:nucleus"/>
    <property type="evidence" value="ECO:0007669"/>
    <property type="project" value="UniProtKB-SubCell"/>
</dbReference>
<dbReference type="STRING" id="1340429.A0A2G4T2U6"/>
<dbReference type="SUPFAM" id="SSF46689">
    <property type="entry name" value="Homeodomain-like"/>
    <property type="match status" value="1"/>
</dbReference>
<dbReference type="PANTHER" id="PTHR24324:SF9">
    <property type="entry name" value="HOMEOBOX DOMAIN-CONTAINING PROTEIN"/>
    <property type="match status" value="1"/>
</dbReference>
<dbReference type="CDD" id="cd00086">
    <property type="entry name" value="homeodomain"/>
    <property type="match status" value="1"/>
</dbReference>
<protein>
    <submittedName>
        <fullName evidence="6">Homeobox-domain-containing protein</fullName>
    </submittedName>
</protein>
<keyword evidence="2 3" id="KW-0371">Homeobox</keyword>
<keyword evidence="1 3" id="KW-0238">DNA-binding</keyword>
<keyword evidence="3 4" id="KW-0539">Nucleus</keyword>
<dbReference type="InterPro" id="IPR001356">
    <property type="entry name" value="HD"/>
</dbReference>
<dbReference type="AlphaFoldDB" id="A0A2G4T2U6"/>
<dbReference type="SMART" id="SM00389">
    <property type="entry name" value="HOX"/>
    <property type="match status" value="1"/>
</dbReference>
<name>A0A2G4T2U6_RHIZD</name>
<organism evidence="6 7">
    <name type="scientific">Rhizopus microsporus ATCC 52813</name>
    <dbReference type="NCBI Taxonomy" id="1340429"/>
    <lineage>
        <taxon>Eukaryota</taxon>
        <taxon>Fungi</taxon>
        <taxon>Fungi incertae sedis</taxon>
        <taxon>Mucoromycota</taxon>
        <taxon>Mucoromycotina</taxon>
        <taxon>Mucoromycetes</taxon>
        <taxon>Mucorales</taxon>
        <taxon>Mucorineae</taxon>
        <taxon>Rhizopodaceae</taxon>
        <taxon>Rhizopus</taxon>
    </lineage>
</organism>
<reference evidence="6 7" key="1">
    <citation type="journal article" date="2016" name="Proc. Natl. Acad. Sci. U.S.A.">
        <title>Lipid metabolic changes in an early divergent fungus govern the establishment of a mutualistic symbiosis with endobacteria.</title>
        <authorList>
            <person name="Lastovetsky O.A."/>
            <person name="Gaspar M.L."/>
            <person name="Mondo S.J."/>
            <person name="LaButti K.M."/>
            <person name="Sandor L."/>
            <person name="Grigoriev I.V."/>
            <person name="Henry S.A."/>
            <person name="Pawlowska T.E."/>
        </authorList>
    </citation>
    <scope>NUCLEOTIDE SEQUENCE [LARGE SCALE GENOMIC DNA]</scope>
    <source>
        <strain evidence="6 7">ATCC 52813</strain>
    </source>
</reference>
<feature type="DNA-binding region" description="Homeobox" evidence="3">
    <location>
        <begin position="57"/>
        <end position="116"/>
    </location>
</feature>
<comment type="subcellular location">
    <subcellularLocation>
        <location evidence="3 4">Nucleus</location>
    </subcellularLocation>
</comment>
<evidence type="ECO:0000256" key="3">
    <source>
        <dbReference type="PROSITE-ProRule" id="PRU00108"/>
    </source>
</evidence>
<dbReference type="RefSeq" id="XP_023469049.1">
    <property type="nucleotide sequence ID" value="XM_023612301.1"/>
</dbReference>
<dbReference type="PANTHER" id="PTHR24324">
    <property type="entry name" value="HOMEOBOX PROTEIN HHEX"/>
    <property type="match status" value="1"/>
</dbReference>
<evidence type="ECO:0000259" key="5">
    <source>
        <dbReference type="PROSITE" id="PS50071"/>
    </source>
</evidence>
<dbReference type="InterPro" id="IPR051000">
    <property type="entry name" value="Homeobox_DNA-bind_prot"/>
</dbReference>
<dbReference type="PROSITE" id="PS50071">
    <property type="entry name" value="HOMEOBOX_2"/>
    <property type="match status" value="1"/>
</dbReference>
<accession>A0A2G4T2U6</accession>
<gene>
    <name evidence="6" type="ORF">RHIMIDRAFT_272148</name>
</gene>
<evidence type="ECO:0000256" key="1">
    <source>
        <dbReference type="ARBA" id="ARBA00023125"/>
    </source>
</evidence>
<sequence length="190" mass="21533">MYPSCTLPSLSELCLEANTVYTHHRAPTSSKINIANLLSSPPLSPTSFDDHQQRTDLKVKRKRASPDQLAVLNRVFSQTYFPSTEVRRALGKQLGMNPRTVQIWFQNKRQALRNRGRQGAQESSYYYLPPISPPTSPTSDISFHQLQNQSKVSLPPLRLPSNHCYQPLHSPSSISFPSPGSVDHFHYKDF</sequence>
<dbReference type="Proteomes" id="UP000242254">
    <property type="component" value="Unassembled WGS sequence"/>
</dbReference>
<dbReference type="EMBL" id="KZ303844">
    <property type="protein sequence ID" value="PHZ15341.1"/>
    <property type="molecule type" value="Genomic_DNA"/>
</dbReference>
<evidence type="ECO:0000313" key="6">
    <source>
        <dbReference type="EMBL" id="PHZ15341.1"/>
    </source>
</evidence>
<evidence type="ECO:0000256" key="4">
    <source>
        <dbReference type="RuleBase" id="RU000682"/>
    </source>
</evidence>
<evidence type="ECO:0000313" key="7">
    <source>
        <dbReference type="Proteomes" id="UP000242254"/>
    </source>
</evidence>
<dbReference type="InterPro" id="IPR009057">
    <property type="entry name" value="Homeodomain-like_sf"/>
</dbReference>
<dbReference type="GO" id="GO:0030154">
    <property type="term" value="P:cell differentiation"/>
    <property type="evidence" value="ECO:0007669"/>
    <property type="project" value="TreeGrafter"/>
</dbReference>
<evidence type="ECO:0000256" key="2">
    <source>
        <dbReference type="ARBA" id="ARBA00023155"/>
    </source>
</evidence>
<dbReference type="Gene3D" id="1.10.10.60">
    <property type="entry name" value="Homeodomain-like"/>
    <property type="match status" value="1"/>
</dbReference>
<proteinExistence type="predicted"/>
<feature type="domain" description="Homeobox" evidence="5">
    <location>
        <begin position="55"/>
        <end position="115"/>
    </location>
</feature>
<dbReference type="Pfam" id="PF00046">
    <property type="entry name" value="Homeodomain"/>
    <property type="match status" value="1"/>
</dbReference>